<evidence type="ECO:0000313" key="1">
    <source>
        <dbReference type="Proteomes" id="UP000887565"/>
    </source>
</evidence>
<organism evidence="1 2">
    <name type="scientific">Romanomermis culicivorax</name>
    <name type="common">Nematode worm</name>
    <dbReference type="NCBI Taxonomy" id="13658"/>
    <lineage>
        <taxon>Eukaryota</taxon>
        <taxon>Metazoa</taxon>
        <taxon>Ecdysozoa</taxon>
        <taxon>Nematoda</taxon>
        <taxon>Enoplea</taxon>
        <taxon>Dorylaimia</taxon>
        <taxon>Mermithida</taxon>
        <taxon>Mermithoidea</taxon>
        <taxon>Mermithidae</taxon>
        <taxon>Romanomermis</taxon>
    </lineage>
</organism>
<name>A0A915KHC0_ROMCU</name>
<dbReference type="AlphaFoldDB" id="A0A915KHC0"/>
<dbReference type="Proteomes" id="UP000887565">
    <property type="component" value="Unplaced"/>
</dbReference>
<evidence type="ECO:0000313" key="2">
    <source>
        <dbReference type="WBParaSite" id="nRc.2.0.1.t37381-RA"/>
    </source>
</evidence>
<protein>
    <submittedName>
        <fullName evidence="2">Uncharacterized protein</fullName>
    </submittedName>
</protein>
<dbReference type="WBParaSite" id="nRc.2.0.1.t37381-RA">
    <property type="protein sequence ID" value="nRc.2.0.1.t37381-RA"/>
    <property type="gene ID" value="nRc.2.0.1.g37381"/>
</dbReference>
<accession>A0A915KHC0</accession>
<proteinExistence type="predicted"/>
<sequence length="89" mass="10233">MPVRLVYKALTEDPVGRGKLVGPVHRVKLGREESKDRPEARVDVDSLGKVVRREKTECIAHVQNDRIGEDYLDINMILCNFRLSQNIFE</sequence>
<keyword evidence="1" id="KW-1185">Reference proteome</keyword>
<reference evidence="2" key="1">
    <citation type="submission" date="2022-11" db="UniProtKB">
        <authorList>
            <consortium name="WormBaseParasite"/>
        </authorList>
    </citation>
    <scope>IDENTIFICATION</scope>
</reference>